<accession>A0A1M6C397</accession>
<dbReference type="EMBL" id="FQYR01000002">
    <property type="protein sequence ID" value="SHI55291.1"/>
    <property type="molecule type" value="Genomic_DNA"/>
</dbReference>
<keyword evidence="2" id="KW-1185">Reference proteome</keyword>
<dbReference type="AlphaFoldDB" id="A0A1M6C397"/>
<organism evidence="1 2">
    <name type="scientific">Rubritalea squalenifaciens DSM 18772</name>
    <dbReference type="NCBI Taxonomy" id="1123071"/>
    <lineage>
        <taxon>Bacteria</taxon>
        <taxon>Pseudomonadati</taxon>
        <taxon>Verrucomicrobiota</taxon>
        <taxon>Verrucomicrobiia</taxon>
        <taxon>Verrucomicrobiales</taxon>
        <taxon>Rubritaleaceae</taxon>
        <taxon>Rubritalea</taxon>
    </lineage>
</organism>
<sequence length="161" mass="17706">MNYYSFEIDGVKVGYFEYEDRDGILYQRACLAVNGERQEFPFWVKYLGTTISAYKSGNGDYVSLPGDSEAVPSSALMLFLDKICTGDDLRLPVINEGSGEISGEASFIREGDKIQVLLDGKPDKHFILQGGRIVEFGWGGQAVSRLMPSKEAAVTGTAWAE</sequence>
<dbReference type="InParanoid" id="A0A1M6C397"/>
<gene>
    <name evidence="1" type="ORF">SAMN02745181_0372</name>
</gene>
<evidence type="ECO:0000313" key="2">
    <source>
        <dbReference type="Proteomes" id="UP000184510"/>
    </source>
</evidence>
<evidence type="ECO:0000313" key="1">
    <source>
        <dbReference type="EMBL" id="SHI55291.1"/>
    </source>
</evidence>
<protein>
    <submittedName>
        <fullName evidence="1">Uncharacterized protein</fullName>
    </submittedName>
</protein>
<dbReference type="Proteomes" id="UP000184510">
    <property type="component" value="Unassembled WGS sequence"/>
</dbReference>
<name>A0A1M6C397_9BACT</name>
<reference evidence="1 2" key="1">
    <citation type="submission" date="2016-11" db="EMBL/GenBank/DDBJ databases">
        <authorList>
            <person name="Jaros S."/>
            <person name="Januszkiewicz K."/>
            <person name="Wedrychowicz H."/>
        </authorList>
    </citation>
    <scope>NUCLEOTIDE SEQUENCE [LARGE SCALE GENOMIC DNA]</scope>
    <source>
        <strain evidence="1 2">DSM 18772</strain>
    </source>
</reference>
<proteinExistence type="predicted"/>
<dbReference type="RefSeq" id="WP_143157800.1">
    <property type="nucleotide sequence ID" value="NZ_FQYR01000002.1"/>
</dbReference>
<dbReference type="STRING" id="1123071.SAMN02745181_0372"/>